<dbReference type="OrthoDB" id="9805307at2"/>
<dbReference type="GO" id="GO:0016853">
    <property type="term" value="F:isomerase activity"/>
    <property type="evidence" value="ECO:0007669"/>
    <property type="project" value="UniProtKB-ARBA"/>
</dbReference>
<dbReference type="PANTHER" id="PTHR42796">
    <property type="entry name" value="FUMARYLACETOACETATE HYDROLASE DOMAIN-CONTAINING PROTEIN 2A-RELATED"/>
    <property type="match status" value="1"/>
</dbReference>
<dbReference type="GO" id="GO:0046872">
    <property type="term" value="F:metal ion binding"/>
    <property type="evidence" value="ECO:0007669"/>
    <property type="project" value="UniProtKB-KW"/>
</dbReference>
<dbReference type="EMBL" id="JACBZO010000001">
    <property type="protein sequence ID" value="NYI42173.1"/>
    <property type="molecule type" value="Genomic_DNA"/>
</dbReference>
<organism evidence="4 5">
    <name type="scientific">Demequina lutea</name>
    <dbReference type="NCBI Taxonomy" id="431489"/>
    <lineage>
        <taxon>Bacteria</taxon>
        <taxon>Bacillati</taxon>
        <taxon>Actinomycetota</taxon>
        <taxon>Actinomycetes</taxon>
        <taxon>Micrococcales</taxon>
        <taxon>Demequinaceae</taxon>
        <taxon>Demequina</taxon>
    </lineage>
</organism>
<evidence type="ECO:0000313" key="4">
    <source>
        <dbReference type="EMBL" id="NYI42173.1"/>
    </source>
</evidence>
<reference evidence="4 5" key="1">
    <citation type="submission" date="2020-07" db="EMBL/GenBank/DDBJ databases">
        <title>Sequencing the genomes of 1000 actinobacteria strains.</title>
        <authorList>
            <person name="Klenk H.-P."/>
        </authorList>
    </citation>
    <scope>NUCLEOTIDE SEQUENCE [LARGE SCALE GENOMIC DNA]</scope>
    <source>
        <strain evidence="4 5">DSM 19970</strain>
    </source>
</reference>
<dbReference type="InterPro" id="IPR051121">
    <property type="entry name" value="FAH"/>
</dbReference>
<dbReference type="GO" id="GO:0047621">
    <property type="term" value="F:acylpyruvate hydrolase activity"/>
    <property type="evidence" value="ECO:0007669"/>
    <property type="project" value="UniProtKB-EC"/>
</dbReference>
<dbReference type="InterPro" id="IPR011234">
    <property type="entry name" value="Fumarylacetoacetase-like_C"/>
</dbReference>
<keyword evidence="5" id="KW-1185">Reference proteome</keyword>
<dbReference type="Proteomes" id="UP000547973">
    <property type="component" value="Unassembled WGS sequence"/>
</dbReference>
<evidence type="ECO:0000256" key="1">
    <source>
        <dbReference type="ARBA" id="ARBA00010211"/>
    </source>
</evidence>
<sequence length="287" mass="29817">MRLVTFEAGRGARVGVLLDGGSTVVDIAASVSGAPSTMIGLLAAGEAGLEMAQAAASAPTRMRMPRADVTLLAPIPRPGKIVCVGYNYQGHGGDGPVAPEFPEIFVKTSNVVVGPEDVTVLPAVSTQVDYEGEMAIVIGATAQNVSRVDARGYIAGYTVFNDVSARDIQKRGTQWVLGKSFDTFGPMGPAIVTHDEVGEPHAQTVTVACNGETTVRASTADMIFTVEFLVSYLSSVMTLEPGDIIATGTPGKLPEAGAQNRFLAPGDVVTVTFDRIGTLSTTFVAEP</sequence>
<feature type="domain" description="Fumarylacetoacetase-like C-terminal" evidence="3">
    <location>
        <begin position="80"/>
        <end position="283"/>
    </location>
</feature>
<evidence type="ECO:0000259" key="3">
    <source>
        <dbReference type="Pfam" id="PF01557"/>
    </source>
</evidence>
<dbReference type="FunFam" id="3.90.850.10:FF:000002">
    <property type="entry name" value="2-hydroxyhepta-2,4-diene-1,7-dioate isomerase"/>
    <property type="match status" value="1"/>
</dbReference>
<comment type="similarity">
    <text evidence="1">Belongs to the FAH family.</text>
</comment>
<dbReference type="AlphaFoldDB" id="A0A7Y9ZDC3"/>
<dbReference type="PANTHER" id="PTHR42796:SF4">
    <property type="entry name" value="FUMARYLACETOACETATE HYDROLASE DOMAIN-CONTAINING PROTEIN 2A"/>
    <property type="match status" value="1"/>
</dbReference>
<dbReference type="EC" id="3.7.1.5" evidence="4"/>
<dbReference type="RefSeq" id="WP_062074049.1">
    <property type="nucleotide sequence ID" value="NZ_BBRC01000002.1"/>
</dbReference>
<dbReference type="SUPFAM" id="SSF56529">
    <property type="entry name" value="FAH"/>
    <property type="match status" value="1"/>
</dbReference>
<keyword evidence="2" id="KW-0479">Metal-binding</keyword>
<protein>
    <submittedName>
        <fullName evidence="4">Acylpyruvate hydrolase</fullName>
        <ecNumber evidence="4">3.7.1.5</ecNumber>
    </submittedName>
</protein>
<accession>A0A7Y9ZDC3</accession>
<dbReference type="Gene3D" id="3.90.850.10">
    <property type="entry name" value="Fumarylacetoacetase-like, C-terminal domain"/>
    <property type="match status" value="1"/>
</dbReference>
<dbReference type="Pfam" id="PF01557">
    <property type="entry name" value="FAA_hydrolase"/>
    <property type="match status" value="1"/>
</dbReference>
<comment type="caution">
    <text evidence="4">The sequence shown here is derived from an EMBL/GenBank/DDBJ whole genome shotgun (WGS) entry which is preliminary data.</text>
</comment>
<dbReference type="InterPro" id="IPR036663">
    <property type="entry name" value="Fumarylacetoacetase_C_sf"/>
</dbReference>
<proteinExistence type="inferred from homology"/>
<dbReference type="GO" id="GO:0019752">
    <property type="term" value="P:carboxylic acid metabolic process"/>
    <property type="evidence" value="ECO:0007669"/>
    <property type="project" value="UniProtKB-ARBA"/>
</dbReference>
<evidence type="ECO:0000313" key="5">
    <source>
        <dbReference type="Proteomes" id="UP000547973"/>
    </source>
</evidence>
<name>A0A7Y9ZDC3_9MICO</name>
<keyword evidence="4" id="KW-0670">Pyruvate</keyword>
<keyword evidence="4" id="KW-0378">Hydrolase</keyword>
<evidence type="ECO:0000256" key="2">
    <source>
        <dbReference type="ARBA" id="ARBA00022723"/>
    </source>
</evidence>
<gene>
    <name evidence="4" type="ORF">BKA03_002292</name>
</gene>